<protein>
    <submittedName>
        <fullName evidence="1">Uncharacterized protein</fullName>
    </submittedName>
</protein>
<evidence type="ECO:0000313" key="1">
    <source>
        <dbReference type="EMBL" id="KAF3586168.1"/>
    </source>
</evidence>
<dbReference type="Proteomes" id="UP000712600">
    <property type="component" value="Unassembled WGS sequence"/>
</dbReference>
<name>A0A3N6Q925_BRACR</name>
<evidence type="ECO:0000313" key="2">
    <source>
        <dbReference type="Proteomes" id="UP000712600"/>
    </source>
</evidence>
<reference evidence="1" key="1">
    <citation type="submission" date="2019-12" db="EMBL/GenBank/DDBJ databases">
        <title>Genome sequencing and annotation of Brassica cretica.</title>
        <authorList>
            <person name="Studholme D.J."/>
            <person name="Sarris P."/>
        </authorList>
    </citation>
    <scope>NUCLEOTIDE SEQUENCE</scope>
    <source>
        <strain evidence="1">PFS-109/04</strain>
        <tissue evidence="1">Leaf</tissue>
    </source>
</reference>
<sequence>MCVHDAFDKGVDERTVDRVTTRAYLDPKPKYFFTSSAASAITASDMLAVFVSSCPQLFHPSPNTLAIEVAAPVTEILVVSLLD</sequence>
<organism evidence="1 2">
    <name type="scientific">Brassica cretica</name>
    <name type="common">Mustard</name>
    <dbReference type="NCBI Taxonomy" id="69181"/>
    <lineage>
        <taxon>Eukaryota</taxon>
        <taxon>Viridiplantae</taxon>
        <taxon>Streptophyta</taxon>
        <taxon>Embryophyta</taxon>
        <taxon>Tracheophyta</taxon>
        <taxon>Spermatophyta</taxon>
        <taxon>Magnoliopsida</taxon>
        <taxon>eudicotyledons</taxon>
        <taxon>Gunneridae</taxon>
        <taxon>Pentapetalae</taxon>
        <taxon>rosids</taxon>
        <taxon>malvids</taxon>
        <taxon>Brassicales</taxon>
        <taxon>Brassicaceae</taxon>
        <taxon>Brassiceae</taxon>
        <taxon>Brassica</taxon>
    </lineage>
</organism>
<gene>
    <name evidence="1" type="ORF">F2Q69_00027070</name>
</gene>
<comment type="caution">
    <text evidence="1">The sequence shown here is derived from an EMBL/GenBank/DDBJ whole genome shotgun (WGS) entry which is preliminary data.</text>
</comment>
<accession>A0A3N6Q925</accession>
<proteinExistence type="predicted"/>
<dbReference type="AlphaFoldDB" id="A0A3N6Q925"/>
<dbReference type="EMBL" id="QGKX02000088">
    <property type="protein sequence ID" value="KAF3586168.1"/>
    <property type="molecule type" value="Genomic_DNA"/>
</dbReference>